<dbReference type="AlphaFoldDB" id="A0A7C4ATP7"/>
<accession>A0A7C4ATP7</accession>
<dbReference type="EMBL" id="DTGT01000394">
    <property type="protein sequence ID" value="HGH62019.1"/>
    <property type="molecule type" value="Genomic_DNA"/>
</dbReference>
<sequence length="336" mass="37447">MPFSLIRCPVSALCAALILALSLTDIGRCASPEKAPSPSPVVRYALPFDVLQKPYVFAGETIPLQRSDVRYRITAQINFLLLDARSVLIEWLKLHESRGWLLKQLLEKEGVPDEFALFAAVLPGMVKGNQKVSYAGLWFLDKPCQKDEGVEMEDDAWRDDRMDIQLATRCFASRIKSLRSQVKGEGWLMAAAAYVGGAAAIKDAQIKWDSTSFWDIPLPLATEQLIARWIALTIINAHRQFYDINIPRQAPLVFEQLVGIRLTRDLSIGQIAQFLGLPAREVLAINPKIKANNPIFPAKVGTRIVTHTIQTPKGKGALLMEKLRQAGYLMENQAGK</sequence>
<proteinExistence type="predicted"/>
<organism evidence="2">
    <name type="scientific">Desulfomonile tiedjei</name>
    <dbReference type="NCBI Taxonomy" id="2358"/>
    <lineage>
        <taxon>Bacteria</taxon>
        <taxon>Pseudomonadati</taxon>
        <taxon>Thermodesulfobacteriota</taxon>
        <taxon>Desulfomonilia</taxon>
        <taxon>Desulfomonilales</taxon>
        <taxon>Desulfomonilaceae</taxon>
        <taxon>Desulfomonile</taxon>
    </lineage>
</organism>
<evidence type="ECO:0000256" key="1">
    <source>
        <dbReference type="SAM" id="SignalP"/>
    </source>
</evidence>
<comment type="caution">
    <text evidence="2">The sequence shown here is derived from an EMBL/GenBank/DDBJ whole genome shotgun (WGS) entry which is preliminary data.</text>
</comment>
<reference evidence="2" key="1">
    <citation type="journal article" date="2020" name="mSystems">
        <title>Genome- and Community-Level Interaction Insights into Carbon Utilization and Element Cycling Functions of Hydrothermarchaeota in Hydrothermal Sediment.</title>
        <authorList>
            <person name="Zhou Z."/>
            <person name="Liu Y."/>
            <person name="Xu W."/>
            <person name="Pan J."/>
            <person name="Luo Z.H."/>
            <person name="Li M."/>
        </authorList>
    </citation>
    <scope>NUCLEOTIDE SEQUENCE [LARGE SCALE GENOMIC DNA]</scope>
    <source>
        <strain evidence="2">SpSt-769</strain>
    </source>
</reference>
<feature type="signal peptide" evidence="1">
    <location>
        <begin position="1"/>
        <end position="30"/>
    </location>
</feature>
<gene>
    <name evidence="2" type="ORF">ENV54_12065</name>
</gene>
<evidence type="ECO:0000313" key="2">
    <source>
        <dbReference type="EMBL" id="HGH62019.1"/>
    </source>
</evidence>
<name>A0A7C4ATP7_9BACT</name>
<protein>
    <recommendedName>
        <fullName evidence="3">Transglycosylase SLT domain-containing protein</fullName>
    </recommendedName>
</protein>
<keyword evidence="1" id="KW-0732">Signal</keyword>
<evidence type="ECO:0008006" key="3">
    <source>
        <dbReference type="Google" id="ProtNLM"/>
    </source>
</evidence>
<feature type="chain" id="PRO_5028484644" description="Transglycosylase SLT domain-containing protein" evidence="1">
    <location>
        <begin position="31"/>
        <end position="336"/>
    </location>
</feature>